<dbReference type="EMBL" id="OU503051">
    <property type="protein sequence ID" value="CAI9778307.1"/>
    <property type="molecule type" value="Genomic_DNA"/>
</dbReference>
<sequence length="413" mass="46393">MDENIEVPQYFLCPISLHIMRDPVTTVTGITYDRQTIERWLSTAEDATCPATNQPLPRDSDLTPNHMLRRLIQAWCVANAKNGIDLIPTPKTPLHKSTVLNLIRKLNNPVMYVDSLKKMDELANENERNRKCMAEAGSAKAIVLFVLKCFKEGKTIGIEEALRILHLTWNPGTNENQQLFEDNLALVEALTWILKSADIESNVITKTQALVVLKKVIEVATRSLLDRLNPEFVKEMVKVLQSNELKTSQQAVKSTLQILVQICPVGTNRMKIINAGAVFELVETELDQNLESKKVTELIFTLLAHLCSCADGRAQFLKHPAGIAMVSKRLLRVSDATDDGGLHIFALISRFSATNEVLVEMLRVGGVSKICMVIQADCADDLKKKAREILRLHSNVWRNSPCIQVYLLTRYAR</sequence>
<accession>A0AAD1ZYV1</accession>
<dbReference type="PROSITE" id="PS51698">
    <property type="entry name" value="U_BOX"/>
    <property type="match status" value="1"/>
</dbReference>
<dbReference type="Pfam" id="PF04564">
    <property type="entry name" value="U-box"/>
    <property type="match status" value="1"/>
</dbReference>
<keyword evidence="3 5" id="KW-0808">Transferase</keyword>
<dbReference type="Gene3D" id="3.30.40.10">
    <property type="entry name" value="Zinc/RING finger domain, C3HC4 (zinc finger)"/>
    <property type="match status" value="1"/>
</dbReference>
<dbReference type="InterPro" id="IPR058678">
    <property type="entry name" value="ARM_PUB"/>
</dbReference>
<dbReference type="PANTHER" id="PTHR22849:SF128">
    <property type="entry name" value="U-BOX DOMAIN-CONTAINING PROTEIN"/>
    <property type="match status" value="1"/>
</dbReference>
<dbReference type="GO" id="GO:0016567">
    <property type="term" value="P:protein ubiquitination"/>
    <property type="evidence" value="ECO:0007669"/>
    <property type="project" value="UniProtKB-UniRule"/>
</dbReference>
<evidence type="ECO:0000256" key="5">
    <source>
        <dbReference type="RuleBase" id="RU369093"/>
    </source>
</evidence>
<evidence type="ECO:0000259" key="6">
    <source>
        <dbReference type="PROSITE" id="PS51698"/>
    </source>
</evidence>
<reference evidence="7" key="1">
    <citation type="submission" date="2023-05" db="EMBL/GenBank/DDBJ databases">
        <authorList>
            <person name="Huff M."/>
        </authorList>
    </citation>
    <scope>NUCLEOTIDE SEQUENCE</scope>
</reference>
<dbReference type="GO" id="GO:0061630">
    <property type="term" value="F:ubiquitin protein ligase activity"/>
    <property type="evidence" value="ECO:0007669"/>
    <property type="project" value="UniProtKB-UniRule"/>
</dbReference>
<dbReference type="InterPro" id="IPR003613">
    <property type="entry name" value="Ubox_domain"/>
</dbReference>
<dbReference type="PANTHER" id="PTHR22849">
    <property type="entry name" value="WDSAM1 PROTEIN"/>
    <property type="match status" value="1"/>
</dbReference>
<dbReference type="InterPro" id="IPR045185">
    <property type="entry name" value="PUB22/23/24-like"/>
</dbReference>
<evidence type="ECO:0000256" key="2">
    <source>
        <dbReference type="ARBA" id="ARBA00004906"/>
    </source>
</evidence>
<dbReference type="Proteomes" id="UP000834106">
    <property type="component" value="Chromosome 16"/>
</dbReference>
<name>A0AAD1ZYV1_9LAMI</name>
<comment type="catalytic activity">
    <reaction evidence="1 5">
        <text>S-ubiquitinyl-[E2 ubiquitin-conjugating enzyme]-L-cysteine + [acceptor protein]-L-lysine = [E2 ubiquitin-conjugating enzyme]-L-cysteine + N(6)-ubiquitinyl-[acceptor protein]-L-lysine.</text>
        <dbReference type="EC" id="2.3.2.27"/>
    </reaction>
</comment>
<gene>
    <name evidence="7" type="ORF">FPE_LOCUS25737</name>
</gene>
<dbReference type="InterPro" id="IPR011989">
    <property type="entry name" value="ARM-like"/>
</dbReference>
<dbReference type="CDD" id="cd16664">
    <property type="entry name" value="RING-Ubox_PUB"/>
    <property type="match status" value="1"/>
</dbReference>
<protein>
    <recommendedName>
        <fullName evidence="5 6">U-box domain-containing protein</fullName>
        <ecNumber evidence="5">2.3.2.27</ecNumber>
    </recommendedName>
    <alternativeName>
        <fullName evidence="5">RING-type E3 ubiquitin transferase PUB</fullName>
    </alternativeName>
</protein>
<organism evidence="7 8">
    <name type="scientific">Fraxinus pennsylvanica</name>
    <dbReference type="NCBI Taxonomy" id="56036"/>
    <lineage>
        <taxon>Eukaryota</taxon>
        <taxon>Viridiplantae</taxon>
        <taxon>Streptophyta</taxon>
        <taxon>Embryophyta</taxon>
        <taxon>Tracheophyta</taxon>
        <taxon>Spermatophyta</taxon>
        <taxon>Magnoliopsida</taxon>
        <taxon>eudicotyledons</taxon>
        <taxon>Gunneridae</taxon>
        <taxon>Pentapetalae</taxon>
        <taxon>asterids</taxon>
        <taxon>lamiids</taxon>
        <taxon>Lamiales</taxon>
        <taxon>Oleaceae</taxon>
        <taxon>Oleeae</taxon>
        <taxon>Fraxinus</taxon>
    </lineage>
</organism>
<evidence type="ECO:0000256" key="1">
    <source>
        <dbReference type="ARBA" id="ARBA00000900"/>
    </source>
</evidence>
<dbReference type="InterPro" id="IPR045210">
    <property type="entry name" value="RING-Ubox_PUB"/>
</dbReference>
<dbReference type="SUPFAM" id="SSF57850">
    <property type="entry name" value="RING/U-box"/>
    <property type="match status" value="1"/>
</dbReference>
<evidence type="ECO:0000313" key="8">
    <source>
        <dbReference type="Proteomes" id="UP000834106"/>
    </source>
</evidence>
<comment type="pathway">
    <text evidence="2 5">Protein modification; protein ubiquitination.</text>
</comment>
<evidence type="ECO:0000256" key="3">
    <source>
        <dbReference type="ARBA" id="ARBA00022679"/>
    </source>
</evidence>
<dbReference type="EC" id="2.3.2.27" evidence="5"/>
<evidence type="ECO:0000313" key="7">
    <source>
        <dbReference type="EMBL" id="CAI9778307.1"/>
    </source>
</evidence>
<feature type="domain" description="U-box" evidence="6">
    <location>
        <begin position="6"/>
        <end position="82"/>
    </location>
</feature>
<dbReference type="InterPro" id="IPR016024">
    <property type="entry name" value="ARM-type_fold"/>
</dbReference>
<comment type="function">
    <text evidence="5">Functions as an E3 ubiquitin ligase.</text>
</comment>
<dbReference type="InterPro" id="IPR013083">
    <property type="entry name" value="Znf_RING/FYVE/PHD"/>
</dbReference>
<dbReference type="SMART" id="SM00504">
    <property type="entry name" value="Ubox"/>
    <property type="match status" value="1"/>
</dbReference>
<dbReference type="SUPFAM" id="SSF48371">
    <property type="entry name" value="ARM repeat"/>
    <property type="match status" value="1"/>
</dbReference>
<dbReference type="Gene3D" id="1.25.10.10">
    <property type="entry name" value="Leucine-rich Repeat Variant"/>
    <property type="match status" value="1"/>
</dbReference>
<dbReference type="Pfam" id="PF25598">
    <property type="entry name" value="ARM_PUB"/>
    <property type="match status" value="1"/>
</dbReference>
<keyword evidence="8" id="KW-1185">Reference proteome</keyword>
<evidence type="ECO:0000256" key="4">
    <source>
        <dbReference type="ARBA" id="ARBA00022786"/>
    </source>
</evidence>
<dbReference type="AlphaFoldDB" id="A0AAD1ZYV1"/>
<keyword evidence="4 5" id="KW-0833">Ubl conjugation pathway</keyword>
<proteinExistence type="predicted"/>